<organism evidence="10 11">
    <name type="scientific">Nibribacter koreensis</name>
    <dbReference type="NCBI Taxonomy" id="1084519"/>
    <lineage>
        <taxon>Bacteria</taxon>
        <taxon>Pseudomonadati</taxon>
        <taxon>Bacteroidota</taxon>
        <taxon>Cytophagia</taxon>
        <taxon>Cytophagales</taxon>
        <taxon>Hymenobacteraceae</taxon>
        <taxon>Nibribacter</taxon>
    </lineage>
</organism>
<dbReference type="InterPro" id="IPR036043">
    <property type="entry name" value="Phosphoglycerate_kinase_sf"/>
</dbReference>
<evidence type="ECO:0000256" key="8">
    <source>
        <dbReference type="HAMAP-Rule" id="MF_00145"/>
    </source>
</evidence>
<evidence type="ECO:0000256" key="4">
    <source>
        <dbReference type="ARBA" id="ARBA00022679"/>
    </source>
</evidence>
<reference evidence="11" key="1">
    <citation type="journal article" date="2019" name="Int. J. Syst. Evol. Microbiol.">
        <title>The Global Catalogue of Microorganisms (GCM) 10K type strain sequencing project: providing services to taxonomists for standard genome sequencing and annotation.</title>
        <authorList>
            <consortium name="The Broad Institute Genomics Platform"/>
            <consortium name="The Broad Institute Genome Sequencing Center for Infectious Disease"/>
            <person name="Wu L."/>
            <person name="Ma J."/>
        </authorList>
    </citation>
    <scope>NUCLEOTIDE SEQUENCE [LARGE SCALE GENOMIC DNA]</scope>
    <source>
        <strain evidence="11">JCM 17917</strain>
    </source>
</reference>
<feature type="binding site" evidence="8">
    <location>
        <begin position="371"/>
        <end position="374"/>
    </location>
    <ligand>
        <name>ATP</name>
        <dbReference type="ChEBI" id="CHEBI:30616"/>
    </ligand>
</feature>
<dbReference type="EC" id="2.7.2.3" evidence="3 8"/>
<feature type="binding site" evidence="8">
    <location>
        <position position="342"/>
    </location>
    <ligand>
        <name>ATP</name>
        <dbReference type="ChEBI" id="CHEBI:30616"/>
    </ligand>
</feature>
<evidence type="ECO:0000313" key="11">
    <source>
        <dbReference type="Proteomes" id="UP001501844"/>
    </source>
</evidence>
<dbReference type="GO" id="GO:0016301">
    <property type="term" value="F:kinase activity"/>
    <property type="evidence" value="ECO:0007669"/>
    <property type="project" value="UniProtKB-KW"/>
</dbReference>
<comment type="caution">
    <text evidence="10">The sequence shown here is derived from an EMBL/GenBank/DDBJ whole genome shotgun (WGS) entry which is preliminary data.</text>
</comment>
<dbReference type="PANTHER" id="PTHR11406:SF23">
    <property type="entry name" value="PHOSPHOGLYCERATE KINASE 1, CHLOROPLASTIC-RELATED"/>
    <property type="match status" value="1"/>
</dbReference>
<dbReference type="Gene3D" id="3.40.50.1260">
    <property type="entry name" value="Phosphoglycerate kinase, N-terminal domain"/>
    <property type="match status" value="2"/>
</dbReference>
<comment type="subcellular location">
    <subcellularLocation>
        <location evidence="8">Cytoplasm</location>
    </subcellularLocation>
</comment>
<evidence type="ECO:0000313" key="10">
    <source>
        <dbReference type="EMBL" id="GAA4301084.1"/>
    </source>
</evidence>
<feature type="binding site" evidence="8">
    <location>
        <position position="168"/>
    </location>
    <ligand>
        <name>substrate</name>
    </ligand>
</feature>
<comment type="pathway">
    <text evidence="8">Carbohydrate degradation; glycolysis; pyruvate from D-glyceraldehyde 3-phosphate: step 2/5.</text>
</comment>
<dbReference type="PANTHER" id="PTHR11406">
    <property type="entry name" value="PHOSPHOGLYCERATE KINASE"/>
    <property type="match status" value="1"/>
</dbReference>
<comment type="similarity">
    <text evidence="2 8 9">Belongs to the phosphoglycerate kinase family.</text>
</comment>
<dbReference type="HAMAP" id="MF_00145">
    <property type="entry name" value="Phosphoglyc_kinase"/>
    <property type="match status" value="1"/>
</dbReference>
<name>A0ABP8FDF6_9BACT</name>
<keyword evidence="11" id="KW-1185">Reference proteome</keyword>
<gene>
    <name evidence="8" type="primary">pgk</name>
    <name evidence="10" type="ORF">GCM10023183_11890</name>
</gene>
<feature type="binding site" evidence="8">
    <location>
        <begin position="76"/>
        <end position="79"/>
    </location>
    <ligand>
        <name>substrate</name>
    </ligand>
</feature>
<feature type="binding site" evidence="8">
    <location>
        <position position="53"/>
    </location>
    <ligand>
        <name>substrate</name>
    </ligand>
</feature>
<keyword evidence="5 8" id="KW-0547">Nucleotide-binding</keyword>
<feature type="binding site" evidence="8">
    <location>
        <begin position="37"/>
        <end position="39"/>
    </location>
    <ligand>
        <name>substrate</name>
    </ligand>
</feature>
<feature type="binding site" evidence="8">
    <location>
        <position position="311"/>
    </location>
    <ligand>
        <name>ATP</name>
        <dbReference type="ChEBI" id="CHEBI:30616"/>
    </ligand>
</feature>
<dbReference type="EMBL" id="BAABGX010000001">
    <property type="protein sequence ID" value="GAA4301084.1"/>
    <property type="molecule type" value="Genomic_DNA"/>
</dbReference>
<evidence type="ECO:0000256" key="1">
    <source>
        <dbReference type="ARBA" id="ARBA00000642"/>
    </source>
</evidence>
<accession>A0ABP8FDF6</accession>
<dbReference type="Pfam" id="PF00162">
    <property type="entry name" value="PGK"/>
    <property type="match status" value="1"/>
</dbReference>
<dbReference type="CDD" id="cd00318">
    <property type="entry name" value="Phosphoglycerate_kinase"/>
    <property type="match status" value="1"/>
</dbReference>
<comment type="subunit">
    <text evidence="8">Monomer.</text>
</comment>
<keyword evidence="4 8" id="KW-0808">Transferase</keyword>
<feature type="binding site" evidence="8">
    <location>
        <position position="135"/>
    </location>
    <ligand>
        <name>substrate</name>
    </ligand>
</feature>
<feature type="binding site" evidence="8">
    <location>
        <position position="220"/>
    </location>
    <ligand>
        <name>ATP</name>
        <dbReference type="ChEBI" id="CHEBI:30616"/>
    </ligand>
</feature>
<dbReference type="PIRSF" id="PIRSF000724">
    <property type="entry name" value="Pgk"/>
    <property type="match status" value="1"/>
</dbReference>
<dbReference type="Proteomes" id="UP001501844">
    <property type="component" value="Unassembled WGS sequence"/>
</dbReference>
<dbReference type="SUPFAM" id="SSF53748">
    <property type="entry name" value="Phosphoglycerate kinase"/>
    <property type="match status" value="1"/>
</dbReference>
<keyword evidence="8" id="KW-0963">Cytoplasm</keyword>
<sequence>MHLFQVYLRSKNLTFTETMITIDQYNFQGKRALVRVDFNVPLNSNFEITDDTRIRAAVPTIRKILNDGGSVVLMSHLGRPKGGPEEKYSLKHLVQPLEDIFQTQVKFSRDSIGSEAVEMANDLQPGEILLLENLRFHKEEESGNQIFAEKLSLLGDVYVNDAFGTAHRAHASTSIVADYFPHDKVCGSVMQAELENAQKVLSYADRPYTAIMGGAKISDKILVIEQLLDKVDNLIIGGGMSYTFAKAQGGHIGNSLLEADKMDLTTELLRKAEEKGVKIYLPTDSIIADAFDNNANTDAVASHAIPDGWMGLDIGPESQATFSEVIRNSKTILWNGPMGVFEMPNFAGGTKAIAEAVVEATKNGAYSLIGGGDSAAAVAQMGHTQDVSYVSTGGGALLEYMEGKQLPGVLALQLEETPLD</sequence>
<comment type="catalytic activity">
    <reaction evidence="1 8 9">
        <text>(2R)-3-phosphoglycerate + ATP = (2R)-3-phospho-glyceroyl phosphate + ADP</text>
        <dbReference type="Rhea" id="RHEA:14801"/>
        <dbReference type="ChEBI" id="CHEBI:30616"/>
        <dbReference type="ChEBI" id="CHEBI:57604"/>
        <dbReference type="ChEBI" id="CHEBI:58272"/>
        <dbReference type="ChEBI" id="CHEBI:456216"/>
        <dbReference type="EC" id="2.7.2.3"/>
    </reaction>
</comment>
<evidence type="ECO:0000256" key="3">
    <source>
        <dbReference type="ARBA" id="ARBA00013061"/>
    </source>
</evidence>
<evidence type="ECO:0000256" key="7">
    <source>
        <dbReference type="ARBA" id="ARBA00022840"/>
    </source>
</evidence>
<evidence type="ECO:0000256" key="2">
    <source>
        <dbReference type="ARBA" id="ARBA00008982"/>
    </source>
</evidence>
<protein>
    <recommendedName>
        <fullName evidence="3 8">Phosphoglycerate kinase</fullName>
        <ecNumber evidence="3 8">2.7.2.3</ecNumber>
    </recommendedName>
</protein>
<evidence type="ECO:0000256" key="6">
    <source>
        <dbReference type="ARBA" id="ARBA00022777"/>
    </source>
</evidence>
<proteinExistence type="inferred from homology"/>
<evidence type="ECO:0000256" key="9">
    <source>
        <dbReference type="RuleBase" id="RU000532"/>
    </source>
</evidence>
<evidence type="ECO:0000256" key="5">
    <source>
        <dbReference type="ARBA" id="ARBA00022741"/>
    </source>
</evidence>
<keyword evidence="7 8" id="KW-0067">ATP-binding</keyword>
<dbReference type="InterPro" id="IPR001576">
    <property type="entry name" value="Phosphoglycerate_kinase"/>
</dbReference>
<keyword evidence="8" id="KW-0324">Glycolysis</keyword>
<dbReference type="InterPro" id="IPR015824">
    <property type="entry name" value="Phosphoglycerate_kinase_N"/>
</dbReference>
<keyword evidence="6 8" id="KW-0418">Kinase</keyword>
<dbReference type="PRINTS" id="PR00477">
    <property type="entry name" value="PHGLYCKINASE"/>
</dbReference>